<keyword evidence="1" id="KW-1133">Transmembrane helix</keyword>
<dbReference type="RefSeq" id="WP_093194215.1">
    <property type="nucleotide sequence ID" value="NZ_FNEV01000008.1"/>
</dbReference>
<keyword evidence="3" id="KW-1185">Reference proteome</keyword>
<protein>
    <submittedName>
        <fullName evidence="2">Uncharacterized protein</fullName>
    </submittedName>
</protein>
<feature type="transmembrane region" description="Helical" evidence="1">
    <location>
        <begin position="16"/>
        <end position="35"/>
    </location>
</feature>
<dbReference type="AlphaFoldDB" id="A0A1G8V4X0"/>
<keyword evidence="1" id="KW-0812">Transmembrane</keyword>
<accession>A0A1G8V4X0</accession>
<evidence type="ECO:0000313" key="3">
    <source>
        <dbReference type="Proteomes" id="UP000199225"/>
    </source>
</evidence>
<evidence type="ECO:0000256" key="1">
    <source>
        <dbReference type="SAM" id="Phobius"/>
    </source>
</evidence>
<dbReference type="EMBL" id="FNEV01000008">
    <property type="protein sequence ID" value="SDJ61186.1"/>
    <property type="molecule type" value="Genomic_DNA"/>
</dbReference>
<organism evidence="2 3">
    <name type="scientific">Salimicrobium halophilum</name>
    <dbReference type="NCBI Taxonomy" id="86666"/>
    <lineage>
        <taxon>Bacteria</taxon>
        <taxon>Bacillati</taxon>
        <taxon>Bacillota</taxon>
        <taxon>Bacilli</taxon>
        <taxon>Bacillales</taxon>
        <taxon>Bacillaceae</taxon>
        <taxon>Salimicrobium</taxon>
    </lineage>
</organism>
<dbReference type="STRING" id="86666.SAMN04490247_2509"/>
<evidence type="ECO:0000313" key="2">
    <source>
        <dbReference type="EMBL" id="SDJ61186.1"/>
    </source>
</evidence>
<keyword evidence="1" id="KW-0472">Membrane</keyword>
<sequence>METVEQLMKKDGRNQCLTGAVLFLIGGVSLIASLTTEGISLSWAVLLYGVPALAAGIYFVQSGWKDLVKAERTEDMAISTDKGAIAFSSVPAEMYLGKGEDNGARFFTMDGEAMGDVTEKTTSLKKTAGVLLSLHSANFPLPAVYEVREDGELLYEIEKKGFSFTTKAYVKQGNGTYVAIMKAEKDKETKQMVYTYQEKDQVLYQAAGDGDIGRFPVKDEKGTPLVTVKKGAIPVGGADALQRMHGSVLEWERRENIPYSLLLFLFFIEHQQQ</sequence>
<feature type="transmembrane region" description="Helical" evidence="1">
    <location>
        <begin position="41"/>
        <end position="60"/>
    </location>
</feature>
<gene>
    <name evidence="2" type="ORF">SAMN04490247_2509</name>
</gene>
<reference evidence="3" key="1">
    <citation type="submission" date="2016-10" db="EMBL/GenBank/DDBJ databases">
        <authorList>
            <person name="Varghese N."/>
            <person name="Submissions S."/>
        </authorList>
    </citation>
    <scope>NUCLEOTIDE SEQUENCE [LARGE SCALE GENOMIC DNA]</scope>
    <source>
        <strain evidence="3">DSM 4771</strain>
    </source>
</reference>
<name>A0A1G8V4X0_9BACI</name>
<dbReference type="OrthoDB" id="2691391at2"/>
<dbReference type="Proteomes" id="UP000199225">
    <property type="component" value="Unassembled WGS sequence"/>
</dbReference>
<proteinExistence type="predicted"/>